<keyword evidence="4 6" id="KW-1133">Transmembrane helix</keyword>
<evidence type="ECO:0000256" key="6">
    <source>
        <dbReference type="SAM" id="Phobius"/>
    </source>
</evidence>
<feature type="transmembrane region" description="Helical" evidence="6">
    <location>
        <begin position="130"/>
        <end position="151"/>
    </location>
</feature>
<dbReference type="PANTHER" id="PTHR30086">
    <property type="entry name" value="ARGININE EXPORTER PROTEIN ARGO"/>
    <property type="match status" value="1"/>
</dbReference>
<evidence type="ECO:0000256" key="2">
    <source>
        <dbReference type="ARBA" id="ARBA00022475"/>
    </source>
</evidence>
<dbReference type="EMBL" id="FMYG01000005">
    <property type="protein sequence ID" value="SDC56477.1"/>
    <property type="molecule type" value="Genomic_DNA"/>
</dbReference>
<protein>
    <submittedName>
        <fullName evidence="7">L-lysine exporter family protein LysE/ArgO</fullName>
    </submittedName>
</protein>
<feature type="transmembrane region" description="Helical" evidence="6">
    <location>
        <begin position="36"/>
        <end position="58"/>
    </location>
</feature>
<comment type="subcellular location">
    <subcellularLocation>
        <location evidence="1">Cell membrane</location>
        <topology evidence="1">Multi-pass membrane protein</topology>
    </subcellularLocation>
</comment>
<feature type="transmembrane region" description="Helical" evidence="6">
    <location>
        <begin position="6"/>
        <end position="27"/>
    </location>
</feature>
<dbReference type="InterPro" id="IPR001123">
    <property type="entry name" value="LeuE-type"/>
</dbReference>
<dbReference type="OrthoDB" id="5638726at2"/>
<feature type="transmembrane region" description="Helical" evidence="6">
    <location>
        <begin position="64"/>
        <end position="86"/>
    </location>
</feature>
<keyword evidence="2" id="KW-1003">Cell membrane</keyword>
<keyword evidence="5 6" id="KW-0472">Membrane</keyword>
<evidence type="ECO:0000313" key="8">
    <source>
        <dbReference type="Proteomes" id="UP000183203"/>
    </source>
</evidence>
<evidence type="ECO:0000256" key="4">
    <source>
        <dbReference type="ARBA" id="ARBA00022989"/>
    </source>
</evidence>
<feature type="transmembrane region" description="Helical" evidence="6">
    <location>
        <begin position="171"/>
        <end position="195"/>
    </location>
</feature>
<proteinExistence type="predicted"/>
<accession>A0A1G6MMM0</accession>
<dbReference type="PANTHER" id="PTHR30086:SF20">
    <property type="entry name" value="ARGININE EXPORTER PROTEIN ARGO-RELATED"/>
    <property type="match status" value="1"/>
</dbReference>
<organism evidence="7 8">
    <name type="scientific">Microbacterium enclense</name>
    <dbReference type="NCBI Taxonomy" id="993073"/>
    <lineage>
        <taxon>Bacteria</taxon>
        <taxon>Bacillati</taxon>
        <taxon>Actinomycetota</taxon>
        <taxon>Actinomycetes</taxon>
        <taxon>Micrococcales</taxon>
        <taxon>Microbacteriaceae</taxon>
        <taxon>Microbacterium</taxon>
    </lineage>
</organism>
<dbReference type="RefSeq" id="WP_058232714.1">
    <property type="nucleotide sequence ID" value="NZ_FMYG01000005.1"/>
</dbReference>
<dbReference type="GO" id="GO:0015171">
    <property type="term" value="F:amino acid transmembrane transporter activity"/>
    <property type="evidence" value="ECO:0007669"/>
    <property type="project" value="TreeGrafter"/>
</dbReference>
<evidence type="ECO:0000313" key="7">
    <source>
        <dbReference type="EMBL" id="SDC56477.1"/>
    </source>
</evidence>
<dbReference type="AlphaFoldDB" id="A0A1G6MMM0"/>
<evidence type="ECO:0000256" key="3">
    <source>
        <dbReference type="ARBA" id="ARBA00022692"/>
    </source>
</evidence>
<name>A0A1G6MMM0_9MICO</name>
<dbReference type="GO" id="GO:0005886">
    <property type="term" value="C:plasma membrane"/>
    <property type="evidence" value="ECO:0007669"/>
    <property type="project" value="UniProtKB-SubCell"/>
</dbReference>
<gene>
    <name evidence="7" type="ORF">SAMN05216418_2561</name>
</gene>
<dbReference type="Pfam" id="PF01810">
    <property type="entry name" value="LysE"/>
    <property type="match status" value="1"/>
</dbReference>
<reference evidence="7 8" key="1">
    <citation type="submission" date="2016-09" db="EMBL/GenBank/DDBJ databases">
        <authorList>
            <person name="Capua I."/>
            <person name="De Benedictis P."/>
            <person name="Joannis T."/>
            <person name="Lombin L.H."/>
            <person name="Cattoli G."/>
        </authorList>
    </citation>
    <scope>NUCLEOTIDE SEQUENCE [LARGE SCALE GENOMIC DNA]</scope>
    <source>
        <strain evidence="7 8">NIO-1002</strain>
    </source>
</reference>
<dbReference type="Proteomes" id="UP000183203">
    <property type="component" value="Unassembled WGS sequence"/>
</dbReference>
<keyword evidence="3 6" id="KW-0812">Transmembrane</keyword>
<evidence type="ECO:0000256" key="5">
    <source>
        <dbReference type="ARBA" id="ARBA00023136"/>
    </source>
</evidence>
<evidence type="ECO:0000256" key="1">
    <source>
        <dbReference type="ARBA" id="ARBA00004651"/>
    </source>
</evidence>
<sequence>MLTPLLAGLGLGFSLIVAIGAQNLFVLRQGIRREHLVAVVAVCAVSDAALIVLGVSGVGLVLQAVPWLIVVVRWAGAAFLVGYGVLAARRALRPSGETLRLDAPAPSVPDATASSPGVTTRTFGGTALRVRTTLTATLLTCLALTWLNPHVYLDTVFLLGSVASTHGDGRWAFAIGACIASLAWFSALGFGARYLGRWLDTPRAWRILDAVIAVVMFAIALSLVLPH</sequence>
<feature type="transmembrane region" description="Helical" evidence="6">
    <location>
        <begin position="207"/>
        <end position="225"/>
    </location>
</feature>